<sequence length="164" mass="18139">MSETDFSGLDLAQIRAQRSEAQKQEDAVSFVRRMAQGRLDIARDEQRRRTDGTPVSTNIADDLAQVFGQEHGGGSARPPRETNVSPDHQLVRQLETLCVDNGFGSLRTLDEASLQHAINELEVFEQACSAERRSLFATIDALTAELVKRLKDNGANVDAMLNDK</sequence>
<dbReference type="CDD" id="cd21107">
    <property type="entry name" value="RsiG"/>
    <property type="match status" value="1"/>
</dbReference>
<organism evidence="2">
    <name type="scientific">freshwater metagenome</name>
    <dbReference type="NCBI Taxonomy" id="449393"/>
    <lineage>
        <taxon>unclassified sequences</taxon>
        <taxon>metagenomes</taxon>
        <taxon>ecological metagenomes</taxon>
    </lineage>
</organism>
<accession>A0A6J6K746</accession>
<dbReference type="InterPro" id="IPR049575">
    <property type="entry name" value="RsiG-like"/>
</dbReference>
<dbReference type="EMBL" id="CAEZWH010000105">
    <property type="protein sequence ID" value="CAB4653831.1"/>
    <property type="molecule type" value="Genomic_DNA"/>
</dbReference>
<dbReference type="EMBL" id="CAEZWB010000041">
    <property type="protein sequence ID" value="CAB4644708.1"/>
    <property type="molecule type" value="Genomic_DNA"/>
</dbReference>
<evidence type="ECO:0000313" key="2">
    <source>
        <dbReference type="EMBL" id="CAB4644708.1"/>
    </source>
</evidence>
<proteinExistence type="predicted"/>
<name>A0A6J6K746_9ZZZZ</name>
<dbReference type="InterPro" id="IPR055209">
    <property type="entry name" value="RsiG-like_dom"/>
</dbReference>
<protein>
    <submittedName>
        <fullName evidence="2">Unannotated protein</fullName>
    </submittedName>
</protein>
<evidence type="ECO:0000259" key="1">
    <source>
        <dbReference type="Pfam" id="PF22802"/>
    </source>
</evidence>
<gene>
    <name evidence="2" type="ORF">UFOPK2166_00462</name>
    <name evidence="3" type="ORF">UFOPK2195_00629</name>
</gene>
<evidence type="ECO:0000313" key="3">
    <source>
        <dbReference type="EMBL" id="CAB4653831.1"/>
    </source>
</evidence>
<dbReference type="AlphaFoldDB" id="A0A6J6K746"/>
<dbReference type="Pfam" id="PF22802">
    <property type="entry name" value="RsiG"/>
    <property type="match status" value="1"/>
</dbReference>
<feature type="domain" description="RsiG-like" evidence="1">
    <location>
        <begin position="3"/>
        <end position="65"/>
    </location>
</feature>
<reference evidence="2" key="1">
    <citation type="submission" date="2020-05" db="EMBL/GenBank/DDBJ databases">
        <authorList>
            <person name="Chiriac C."/>
            <person name="Salcher M."/>
            <person name="Ghai R."/>
            <person name="Kavagutti S V."/>
        </authorList>
    </citation>
    <scope>NUCLEOTIDE SEQUENCE</scope>
</reference>